<dbReference type="GO" id="GO:0009850">
    <property type="term" value="P:auxin metabolic process"/>
    <property type="evidence" value="ECO:0007669"/>
    <property type="project" value="TreeGrafter"/>
</dbReference>
<evidence type="ECO:0000256" key="1">
    <source>
        <dbReference type="SAM" id="SignalP"/>
    </source>
</evidence>
<dbReference type="EMBL" id="JAHRHJ020000004">
    <property type="protein sequence ID" value="KAH9317629.1"/>
    <property type="molecule type" value="Genomic_DNA"/>
</dbReference>
<accession>A0AA38LAA7</accession>
<name>A0AA38LAA7_TAXCH</name>
<evidence type="ECO:0000313" key="2">
    <source>
        <dbReference type="EMBL" id="KAH9317629.1"/>
    </source>
</evidence>
<dbReference type="OMA" id="SCHEEHC"/>
<dbReference type="AlphaFoldDB" id="A0AA38LAA7"/>
<feature type="chain" id="PRO_5041248639" evidence="1">
    <location>
        <begin position="27"/>
        <end position="147"/>
    </location>
</feature>
<gene>
    <name evidence="2" type="ORF">KI387_019398</name>
</gene>
<evidence type="ECO:0000313" key="3">
    <source>
        <dbReference type="Proteomes" id="UP000824469"/>
    </source>
</evidence>
<dbReference type="PANTHER" id="PTHR11014">
    <property type="entry name" value="PEPTIDASE M20 FAMILY MEMBER"/>
    <property type="match status" value="1"/>
</dbReference>
<dbReference type="GO" id="GO:0005783">
    <property type="term" value="C:endoplasmic reticulum"/>
    <property type="evidence" value="ECO:0007669"/>
    <property type="project" value="TreeGrafter"/>
</dbReference>
<dbReference type="SUPFAM" id="SSF53187">
    <property type="entry name" value="Zn-dependent exopeptidases"/>
    <property type="match status" value="1"/>
</dbReference>
<dbReference type="Pfam" id="PF01546">
    <property type="entry name" value="Peptidase_M20"/>
    <property type="match status" value="1"/>
</dbReference>
<dbReference type="Proteomes" id="UP000824469">
    <property type="component" value="Unassembled WGS sequence"/>
</dbReference>
<keyword evidence="3" id="KW-1185">Reference proteome</keyword>
<dbReference type="Gene3D" id="3.40.630.10">
    <property type="entry name" value="Zn peptidases"/>
    <property type="match status" value="1"/>
</dbReference>
<comment type="caution">
    <text evidence="2">The sequence shown here is derived from an EMBL/GenBank/DDBJ whole genome shotgun (WGS) entry which is preliminary data.</text>
</comment>
<dbReference type="InterPro" id="IPR017439">
    <property type="entry name" value="Amidohydrolase"/>
</dbReference>
<dbReference type="GO" id="GO:0010179">
    <property type="term" value="F:IAA-Ala conjugate hydrolase activity"/>
    <property type="evidence" value="ECO:0007669"/>
    <property type="project" value="TreeGrafter"/>
</dbReference>
<sequence length="147" mass="16390">MASPLHPWLLLIVIIVAVVGVGSVVGDNDNDQDHDFVEVARDGEMFEWLKTVRRRLHRHPELMFNEFNTSKLIREELDAMGVHYQWPFAKTGVVATVGSGTSPVVALRADMDALPLQELVDWEHKSVNEGKMHACGHDAHVTMLLGA</sequence>
<feature type="non-terminal residue" evidence="2">
    <location>
        <position position="147"/>
    </location>
</feature>
<dbReference type="PANTHER" id="PTHR11014:SF63">
    <property type="entry name" value="METALLOPEPTIDASE, PUTATIVE (AFU_ORTHOLOGUE AFUA_6G09600)-RELATED"/>
    <property type="match status" value="1"/>
</dbReference>
<keyword evidence="1" id="KW-0732">Signal</keyword>
<reference evidence="2 3" key="1">
    <citation type="journal article" date="2021" name="Nat. Plants">
        <title>The Taxus genome provides insights into paclitaxel biosynthesis.</title>
        <authorList>
            <person name="Xiong X."/>
            <person name="Gou J."/>
            <person name="Liao Q."/>
            <person name="Li Y."/>
            <person name="Zhou Q."/>
            <person name="Bi G."/>
            <person name="Li C."/>
            <person name="Du R."/>
            <person name="Wang X."/>
            <person name="Sun T."/>
            <person name="Guo L."/>
            <person name="Liang H."/>
            <person name="Lu P."/>
            <person name="Wu Y."/>
            <person name="Zhang Z."/>
            <person name="Ro D.K."/>
            <person name="Shang Y."/>
            <person name="Huang S."/>
            <person name="Yan J."/>
        </authorList>
    </citation>
    <scope>NUCLEOTIDE SEQUENCE [LARGE SCALE GENOMIC DNA]</scope>
    <source>
        <strain evidence="2">Ta-2019</strain>
    </source>
</reference>
<dbReference type="InterPro" id="IPR002933">
    <property type="entry name" value="Peptidase_M20"/>
</dbReference>
<organism evidence="2 3">
    <name type="scientific">Taxus chinensis</name>
    <name type="common">Chinese yew</name>
    <name type="synonym">Taxus wallichiana var. chinensis</name>
    <dbReference type="NCBI Taxonomy" id="29808"/>
    <lineage>
        <taxon>Eukaryota</taxon>
        <taxon>Viridiplantae</taxon>
        <taxon>Streptophyta</taxon>
        <taxon>Embryophyta</taxon>
        <taxon>Tracheophyta</taxon>
        <taxon>Spermatophyta</taxon>
        <taxon>Pinopsida</taxon>
        <taxon>Pinidae</taxon>
        <taxon>Conifers II</taxon>
        <taxon>Cupressales</taxon>
        <taxon>Taxaceae</taxon>
        <taxon>Taxus</taxon>
    </lineage>
</organism>
<protein>
    <submittedName>
        <fullName evidence="2">Uncharacterized protein</fullName>
    </submittedName>
</protein>
<feature type="signal peptide" evidence="1">
    <location>
        <begin position="1"/>
        <end position="26"/>
    </location>
</feature>
<proteinExistence type="predicted"/>